<evidence type="ECO:0000256" key="3">
    <source>
        <dbReference type="ARBA" id="ARBA00022692"/>
    </source>
</evidence>
<dbReference type="Pfam" id="PF02104">
    <property type="entry name" value="SURF1"/>
    <property type="match status" value="1"/>
</dbReference>
<comment type="caution">
    <text evidence="7">The sequence shown here is derived from an EMBL/GenBank/DDBJ whole genome shotgun (WGS) entry which is preliminary data.</text>
</comment>
<dbReference type="InterPro" id="IPR045214">
    <property type="entry name" value="Surf1/Surf4"/>
</dbReference>
<keyword evidence="4 6" id="KW-1133">Transmembrane helix</keyword>
<dbReference type="PROSITE" id="PS50895">
    <property type="entry name" value="SURF1"/>
    <property type="match status" value="1"/>
</dbReference>
<protein>
    <recommendedName>
        <fullName evidence="6">SURF1-like protein</fullName>
    </recommendedName>
</protein>
<keyword evidence="6" id="KW-1003">Cell membrane</keyword>
<name>A0A2A3MG38_9PSED</name>
<dbReference type="PANTHER" id="PTHR23427:SF2">
    <property type="entry name" value="SURFEIT LOCUS PROTEIN 1"/>
    <property type="match status" value="1"/>
</dbReference>
<dbReference type="EMBL" id="NTMR01000016">
    <property type="protein sequence ID" value="PBK03779.1"/>
    <property type="molecule type" value="Genomic_DNA"/>
</dbReference>
<evidence type="ECO:0000256" key="2">
    <source>
        <dbReference type="ARBA" id="ARBA00007165"/>
    </source>
</evidence>
<dbReference type="InterPro" id="IPR002994">
    <property type="entry name" value="Surf1/Shy1"/>
</dbReference>
<evidence type="ECO:0000313" key="8">
    <source>
        <dbReference type="Proteomes" id="UP000242313"/>
    </source>
</evidence>
<evidence type="ECO:0000313" key="7">
    <source>
        <dbReference type="EMBL" id="PBK03779.1"/>
    </source>
</evidence>
<dbReference type="CDD" id="cd06662">
    <property type="entry name" value="SURF1"/>
    <property type="match status" value="1"/>
</dbReference>
<keyword evidence="3 6" id="KW-0812">Transmembrane</keyword>
<dbReference type="RefSeq" id="WP_096005256.1">
    <property type="nucleotide sequence ID" value="NZ_NTMR01000016.1"/>
</dbReference>
<dbReference type="GO" id="GO:0005886">
    <property type="term" value="C:plasma membrane"/>
    <property type="evidence" value="ECO:0007669"/>
    <property type="project" value="UniProtKB-SubCell"/>
</dbReference>
<organism evidence="7 8">
    <name type="scientific">Pseudomonas abyssi</name>
    <dbReference type="NCBI Taxonomy" id="170540"/>
    <lineage>
        <taxon>Bacteria</taxon>
        <taxon>Pseudomonadati</taxon>
        <taxon>Pseudomonadota</taxon>
        <taxon>Gammaproteobacteria</taxon>
        <taxon>Pseudomonadales</taxon>
        <taxon>Pseudomonadaceae</taxon>
        <taxon>Pseudomonas</taxon>
    </lineage>
</organism>
<feature type="transmembrane region" description="Helical" evidence="6">
    <location>
        <begin position="218"/>
        <end position="238"/>
    </location>
</feature>
<keyword evidence="8" id="KW-1185">Reference proteome</keyword>
<gene>
    <name evidence="7" type="ORF">CNQ84_12855</name>
</gene>
<dbReference type="AlphaFoldDB" id="A0A2A3MG38"/>
<comment type="subcellular location">
    <subcellularLocation>
        <location evidence="6">Cell membrane</location>
        <topology evidence="6">Multi-pass membrane protein</topology>
    </subcellularLocation>
    <subcellularLocation>
        <location evidence="1">Membrane</location>
    </subcellularLocation>
</comment>
<proteinExistence type="inferred from homology"/>
<evidence type="ECO:0000256" key="1">
    <source>
        <dbReference type="ARBA" id="ARBA00004370"/>
    </source>
</evidence>
<keyword evidence="5 6" id="KW-0472">Membrane</keyword>
<evidence type="ECO:0000256" key="4">
    <source>
        <dbReference type="ARBA" id="ARBA00022989"/>
    </source>
</evidence>
<evidence type="ECO:0000256" key="5">
    <source>
        <dbReference type="ARBA" id="ARBA00023136"/>
    </source>
</evidence>
<dbReference type="Proteomes" id="UP000242313">
    <property type="component" value="Unassembled WGS sequence"/>
</dbReference>
<sequence length="241" mass="26517">MVLSEAAVTNRRFAPGWPLWVFTLSLLPVLLGLGVWQLQRADQKQQLQASIDALQHAPAKTLTQLGGQAPADWQPLSLQGRLDPQHIWLLDNRTRNGQAGVEVLQAFQADSGDWLLINRGWLPWPDRRQPPHISTPPGRLQLQAEKLPASSAGWRPGRRACDADQRSCVIAQLDLDALRAQSALPLLGWSARLSNAGSAALTLDWPALPMSASRHTGYAVQWFSLAAALLALFLWAGFRPQ</sequence>
<evidence type="ECO:0000256" key="6">
    <source>
        <dbReference type="RuleBase" id="RU363076"/>
    </source>
</evidence>
<accession>A0A2A3MG38</accession>
<comment type="similarity">
    <text evidence="2 6">Belongs to the SURF1 family.</text>
</comment>
<dbReference type="PANTHER" id="PTHR23427">
    <property type="entry name" value="SURFEIT LOCUS PROTEIN"/>
    <property type="match status" value="1"/>
</dbReference>
<reference evidence="7 8" key="1">
    <citation type="submission" date="2017-09" db="EMBL/GenBank/DDBJ databases">
        <title>Pseudomonas abyssi sp. nov. isolated from Abyssopelagic Water.</title>
        <authorList>
            <person name="Wei Y."/>
        </authorList>
    </citation>
    <scope>NUCLEOTIDE SEQUENCE [LARGE SCALE GENOMIC DNA]</scope>
    <source>
        <strain evidence="7 8">MT5</strain>
    </source>
</reference>
<feature type="transmembrane region" description="Helical" evidence="6">
    <location>
        <begin position="17"/>
        <end position="36"/>
    </location>
</feature>